<dbReference type="SUPFAM" id="SSF55347">
    <property type="entry name" value="Glyceraldehyde-3-phosphate dehydrogenase-like, C-terminal domain"/>
    <property type="match status" value="1"/>
</dbReference>
<dbReference type="InterPro" id="IPR055170">
    <property type="entry name" value="GFO_IDH_MocA-like_dom"/>
</dbReference>
<dbReference type="InterPro" id="IPR000683">
    <property type="entry name" value="Gfo/Idh/MocA-like_OxRdtase_N"/>
</dbReference>
<dbReference type="PANTHER" id="PTHR42840">
    <property type="entry name" value="NAD(P)-BINDING ROSSMANN-FOLD SUPERFAMILY PROTEIN-RELATED"/>
    <property type="match status" value="1"/>
</dbReference>
<dbReference type="PANTHER" id="PTHR42840:SF3">
    <property type="entry name" value="BINDING ROSSMANN FOLD OXIDOREDUCTASE, PUTATIVE (AFU_ORTHOLOGUE AFUA_2G10240)-RELATED"/>
    <property type="match status" value="1"/>
</dbReference>
<evidence type="ECO:0000256" key="1">
    <source>
        <dbReference type="ARBA" id="ARBA00010928"/>
    </source>
</evidence>
<dbReference type="EMBL" id="VIGC01000004">
    <property type="protein sequence ID" value="TQE97280.1"/>
    <property type="molecule type" value="Genomic_DNA"/>
</dbReference>
<keyword evidence="2 5" id="KW-0560">Oxidoreductase</keyword>
<keyword evidence="6" id="KW-1185">Reference proteome</keyword>
<dbReference type="FunCoup" id="A0A540VKI0">
    <property type="interactions" value="352"/>
</dbReference>
<comment type="caution">
    <text evidence="5">The sequence shown here is derived from an EMBL/GenBank/DDBJ whole genome shotgun (WGS) entry which is preliminary data.</text>
</comment>
<dbReference type="GO" id="GO:0000166">
    <property type="term" value="F:nucleotide binding"/>
    <property type="evidence" value="ECO:0007669"/>
    <property type="project" value="InterPro"/>
</dbReference>
<dbReference type="Gene3D" id="3.30.360.10">
    <property type="entry name" value="Dihydrodipicolinate Reductase, domain 2"/>
    <property type="match status" value="1"/>
</dbReference>
<dbReference type="OrthoDB" id="9815825at2"/>
<comment type="similarity">
    <text evidence="1">Belongs to the Gfo/Idh/MocA family.</text>
</comment>
<evidence type="ECO:0000313" key="5">
    <source>
        <dbReference type="EMBL" id="TQE97280.1"/>
    </source>
</evidence>
<gene>
    <name evidence="5" type="primary">iolG</name>
    <name evidence="5" type="ORF">FKZ61_03945</name>
</gene>
<evidence type="ECO:0000313" key="6">
    <source>
        <dbReference type="Proteomes" id="UP000317371"/>
    </source>
</evidence>
<evidence type="ECO:0000259" key="3">
    <source>
        <dbReference type="Pfam" id="PF01408"/>
    </source>
</evidence>
<dbReference type="Proteomes" id="UP000317371">
    <property type="component" value="Unassembled WGS sequence"/>
</dbReference>
<dbReference type="NCBIfam" id="TIGR04380">
    <property type="entry name" value="myo_inos_iolG"/>
    <property type="match status" value="1"/>
</dbReference>
<dbReference type="RefSeq" id="WP_141608876.1">
    <property type="nucleotide sequence ID" value="NZ_VIGC02000004.1"/>
</dbReference>
<reference evidence="5 6" key="1">
    <citation type="submission" date="2019-06" db="EMBL/GenBank/DDBJ databases">
        <title>Genome sequence of Litorilinea aerophila BAA-2444.</title>
        <authorList>
            <person name="Maclea K.S."/>
            <person name="Maurais E.G."/>
            <person name="Iannazzi L.C."/>
        </authorList>
    </citation>
    <scope>NUCLEOTIDE SEQUENCE [LARGE SCALE GENOMIC DNA]</scope>
    <source>
        <strain evidence="5 6">ATCC BAA-2444</strain>
    </source>
</reference>
<dbReference type="InterPro" id="IPR036291">
    <property type="entry name" value="NAD(P)-bd_dom_sf"/>
</dbReference>
<name>A0A540VKI0_9CHLR</name>
<feature type="domain" description="Gfo/Idh/MocA-like oxidoreductase N-terminal" evidence="3">
    <location>
        <begin position="6"/>
        <end position="125"/>
    </location>
</feature>
<dbReference type="SUPFAM" id="SSF51735">
    <property type="entry name" value="NAD(P)-binding Rossmann-fold domains"/>
    <property type="match status" value="1"/>
</dbReference>
<proteinExistence type="inferred from homology"/>
<evidence type="ECO:0000256" key="2">
    <source>
        <dbReference type="ARBA" id="ARBA00023002"/>
    </source>
</evidence>
<dbReference type="InParanoid" id="A0A540VKI0"/>
<dbReference type="Pfam" id="PF01408">
    <property type="entry name" value="GFO_IDH_MocA"/>
    <property type="match status" value="1"/>
</dbReference>
<dbReference type="FunFam" id="3.30.360.10:FF:000023">
    <property type="entry name" value="Inositol 2-dehydrogenase"/>
    <property type="match status" value="1"/>
</dbReference>
<dbReference type="EC" id="1.1.1.18" evidence="5"/>
<dbReference type="AlphaFoldDB" id="A0A540VKI0"/>
<feature type="domain" description="GFO/IDH/MocA-like oxidoreductase" evidence="4">
    <location>
        <begin position="133"/>
        <end position="253"/>
    </location>
</feature>
<dbReference type="Pfam" id="PF22725">
    <property type="entry name" value="GFO_IDH_MocA_C3"/>
    <property type="match status" value="1"/>
</dbReference>
<dbReference type="GO" id="GO:0050112">
    <property type="term" value="F:inositol 2-dehydrogenase (NAD+) activity"/>
    <property type="evidence" value="ECO:0007669"/>
    <property type="project" value="UniProtKB-EC"/>
</dbReference>
<organism evidence="5 6">
    <name type="scientific">Litorilinea aerophila</name>
    <dbReference type="NCBI Taxonomy" id="1204385"/>
    <lineage>
        <taxon>Bacteria</taxon>
        <taxon>Bacillati</taxon>
        <taxon>Chloroflexota</taxon>
        <taxon>Caldilineae</taxon>
        <taxon>Caldilineales</taxon>
        <taxon>Caldilineaceae</taxon>
        <taxon>Litorilinea</taxon>
    </lineage>
</organism>
<dbReference type="Gene3D" id="3.40.50.720">
    <property type="entry name" value="NAD(P)-binding Rossmann-like Domain"/>
    <property type="match status" value="1"/>
</dbReference>
<accession>A0A540VKI0</accession>
<dbReference type="InterPro" id="IPR030827">
    <property type="entry name" value="Myo_inos_IolG"/>
</dbReference>
<protein>
    <submittedName>
        <fullName evidence="5">Inositol 2-dehydrogenase</fullName>
        <ecNumber evidence="5">1.1.1.18</ecNumber>
    </submittedName>
</protein>
<sequence length="340" mass="37097">MSNSLNLGLIGVGRIGRMHAEHLAHRIPKANLIAVADVIEEAAQEVARRLRVPTAVQDYRRLLEDPAIEAVVICSATHTHAQIIQEAAAAGKHIFCEKPIDHDLAKIDQALDAVARAGVKLQIGFNRRFDANYARVRQAIADGEIGAPHLMHIISRDPAPPPLSYIQVSGGIFLDMTIHDFDMARFLMGCEATEVYTAAGVLVDPQIGQAGDLDTALITLKFENGAMGVIDNSRQAVYGYDQRVEVLGSKGSVATANNYPNTAVVSTAGQVRRDPPLYFFLERYIDSYVAEMNAFVEAVLQDRPTPVNGRDGRIPVIMGLAARRSYDENRPVRLAEIAPL</sequence>
<evidence type="ECO:0000259" key="4">
    <source>
        <dbReference type="Pfam" id="PF22725"/>
    </source>
</evidence>